<comment type="caution">
    <text evidence="1">The sequence shown here is derived from an EMBL/GenBank/DDBJ whole genome shotgun (WGS) entry which is preliminary data.</text>
</comment>
<name>X1HXM0_9ZZZZ</name>
<dbReference type="AlphaFoldDB" id="X1HXM0"/>
<reference evidence="1" key="1">
    <citation type="journal article" date="2014" name="Front. Microbiol.">
        <title>High frequency of phylogenetically diverse reductive dehalogenase-homologous genes in deep subseafloor sedimentary metagenomes.</title>
        <authorList>
            <person name="Kawai M."/>
            <person name="Futagami T."/>
            <person name="Toyoda A."/>
            <person name="Takaki Y."/>
            <person name="Nishi S."/>
            <person name="Hori S."/>
            <person name="Arai W."/>
            <person name="Tsubouchi T."/>
            <person name="Morono Y."/>
            <person name="Uchiyama I."/>
            <person name="Ito T."/>
            <person name="Fujiyama A."/>
            <person name="Inagaki F."/>
            <person name="Takami H."/>
        </authorList>
    </citation>
    <scope>NUCLEOTIDE SEQUENCE</scope>
    <source>
        <strain evidence="1">Expedition CK06-06</strain>
    </source>
</reference>
<feature type="non-terminal residue" evidence="1">
    <location>
        <position position="105"/>
    </location>
</feature>
<organism evidence="1">
    <name type="scientific">marine sediment metagenome</name>
    <dbReference type="NCBI Taxonomy" id="412755"/>
    <lineage>
        <taxon>unclassified sequences</taxon>
        <taxon>metagenomes</taxon>
        <taxon>ecological metagenomes</taxon>
    </lineage>
</organism>
<gene>
    <name evidence="1" type="ORF">S03H2_28684</name>
</gene>
<sequence>MRRKGRIVVLVVVIFMLLTLSLGAFAFQNEPDGFRGLKWGDPPTEDMALWDVVVGLDLYILPREKLSLGEAELVLITYCFYEDRLMEVNLHFFELDNYALLKEIC</sequence>
<evidence type="ECO:0000313" key="1">
    <source>
        <dbReference type="EMBL" id="GAH58554.1"/>
    </source>
</evidence>
<proteinExistence type="predicted"/>
<dbReference type="EMBL" id="BARU01017284">
    <property type="protein sequence ID" value="GAH58554.1"/>
    <property type="molecule type" value="Genomic_DNA"/>
</dbReference>
<protein>
    <submittedName>
        <fullName evidence="1">Uncharacterized protein</fullName>
    </submittedName>
</protein>
<accession>X1HXM0</accession>